<organism evidence="1">
    <name type="scientific">uncultured Caudovirales phage</name>
    <dbReference type="NCBI Taxonomy" id="2100421"/>
    <lineage>
        <taxon>Viruses</taxon>
        <taxon>Duplodnaviria</taxon>
        <taxon>Heunggongvirae</taxon>
        <taxon>Uroviricota</taxon>
        <taxon>Caudoviricetes</taxon>
        <taxon>Peduoviridae</taxon>
        <taxon>Maltschvirus</taxon>
        <taxon>Maltschvirus maltsch</taxon>
    </lineage>
</organism>
<dbReference type="EMBL" id="LR796300">
    <property type="protein sequence ID" value="CAB4135495.1"/>
    <property type="molecule type" value="Genomic_DNA"/>
</dbReference>
<proteinExistence type="predicted"/>
<gene>
    <name evidence="1" type="ORF">UFOVP285_38</name>
</gene>
<name>A0A6J5LMA7_9CAUD</name>
<evidence type="ECO:0000313" key="1">
    <source>
        <dbReference type="EMBL" id="CAB4135495.1"/>
    </source>
</evidence>
<protein>
    <submittedName>
        <fullName evidence="1">Uncharacterized protein</fullName>
    </submittedName>
</protein>
<reference evidence="1" key="1">
    <citation type="submission" date="2020-04" db="EMBL/GenBank/DDBJ databases">
        <authorList>
            <person name="Chiriac C."/>
            <person name="Salcher M."/>
            <person name="Ghai R."/>
            <person name="Kavagutti S V."/>
        </authorList>
    </citation>
    <scope>NUCLEOTIDE SEQUENCE</scope>
</reference>
<sequence>MNAQIEARKVAGVVIEASRILADKGFNRGEMILGLSELIGRLIVDTAQDTIQAEELLKIVGNHISKTIDIGVQATKGSQSSIIQGV</sequence>
<accession>A0A6J5LMA7</accession>